<sequence>MRLEEIFASVLSEPISNITDFSSPKNLKSWNSLRHIQIVTTIENTYKVRFTTAEIVTINSVGDIRQILSNKGIKV</sequence>
<accession>A0A161XNB3</accession>
<dbReference type="Gene3D" id="1.10.1200.10">
    <property type="entry name" value="ACP-like"/>
    <property type="match status" value="1"/>
</dbReference>
<comment type="caution">
    <text evidence="1">The sequence shown here is derived from an EMBL/GenBank/DDBJ whole genome shotgun (WGS) entry which is preliminary data.</text>
</comment>
<dbReference type="SUPFAM" id="SSF47336">
    <property type="entry name" value="ACP-like"/>
    <property type="match status" value="1"/>
</dbReference>
<protein>
    <recommendedName>
        <fullName evidence="3">Acyl carrier protein</fullName>
    </recommendedName>
</protein>
<dbReference type="EMBL" id="LWAJ01000098">
    <property type="protein sequence ID" value="KZL50284.1"/>
    <property type="molecule type" value="Genomic_DNA"/>
</dbReference>
<dbReference type="Proteomes" id="UP000076555">
    <property type="component" value="Unassembled WGS sequence"/>
</dbReference>
<evidence type="ECO:0000313" key="1">
    <source>
        <dbReference type="EMBL" id="KZL50284.1"/>
    </source>
</evidence>
<evidence type="ECO:0000313" key="2">
    <source>
        <dbReference type="Proteomes" id="UP000076555"/>
    </source>
</evidence>
<name>A0A161XNB3_NODSP</name>
<dbReference type="RefSeq" id="WP_063872354.1">
    <property type="nucleotide sequence ID" value="NZ_CAWMRI010000098.1"/>
</dbReference>
<organism evidence="1 2">
    <name type="scientific">Nodularia spumigena CENA596</name>
    <dbReference type="NCBI Taxonomy" id="1819295"/>
    <lineage>
        <taxon>Bacteria</taxon>
        <taxon>Bacillati</taxon>
        <taxon>Cyanobacteriota</taxon>
        <taxon>Cyanophyceae</taxon>
        <taxon>Nostocales</taxon>
        <taxon>Nodulariaceae</taxon>
        <taxon>Nodularia</taxon>
    </lineage>
</organism>
<evidence type="ECO:0008006" key="3">
    <source>
        <dbReference type="Google" id="ProtNLM"/>
    </source>
</evidence>
<reference evidence="1 2" key="1">
    <citation type="submission" date="2016-04" db="EMBL/GenBank/DDBJ databases">
        <title>Draft Genome Assembly of the Bloom-forming Cyanobacterium Nodularia spumigena Strain CENA596 in Shrimp Production Ponds.</title>
        <authorList>
            <person name="Popin R.V."/>
            <person name="Rigonato J."/>
            <person name="Abreu V.A."/>
            <person name="Andreote A.P."/>
            <person name="Silveira S.B."/>
            <person name="Odebrecht C."/>
            <person name="Fiore M.F."/>
        </authorList>
    </citation>
    <scope>NUCLEOTIDE SEQUENCE [LARGE SCALE GENOMIC DNA]</scope>
    <source>
        <strain evidence="1 2">CENA596</strain>
    </source>
</reference>
<gene>
    <name evidence="1" type="ORF">A2T98_08415</name>
</gene>
<dbReference type="OrthoDB" id="5326335at2"/>
<dbReference type="InterPro" id="IPR036736">
    <property type="entry name" value="ACP-like_sf"/>
</dbReference>
<proteinExistence type="predicted"/>
<dbReference type="AlphaFoldDB" id="A0A161XNB3"/>